<organism evidence="3 4">
    <name type="scientific">Stereocaulon virgatum</name>
    <dbReference type="NCBI Taxonomy" id="373712"/>
    <lineage>
        <taxon>Eukaryota</taxon>
        <taxon>Fungi</taxon>
        <taxon>Dikarya</taxon>
        <taxon>Ascomycota</taxon>
        <taxon>Pezizomycotina</taxon>
        <taxon>Lecanoromycetes</taxon>
        <taxon>OSLEUM clade</taxon>
        <taxon>Lecanoromycetidae</taxon>
        <taxon>Lecanorales</taxon>
        <taxon>Lecanorineae</taxon>
        <taxon>Stereocaulaceae</taxon>
        <taxon>Stereocaulon</taxon>
    </lineage>
</organism>
<feature type="transmembrane region" description="Helical" evidence="2">
    <location>
        <begin position="545"/>
        <end position="563"/>
    </location>
</feature>
<dbReference type="Proteomes" id="UP001590950">
    <property type="component" value="Unassembled WGS sequence"/>
</dbReference>
<evidence type="ECO:0000313" key="3">
    <source>
        <dbReference type="EMBL" id="KAL2037597.1"/>
    </source>
</evidence>
<protein>
    <submittedName>
        <fullName evidence="3">Uncharacterized protein</fullName>
    </submittedName>
</protein>
<sequence>MAADSTTSSSQNALQSQHFELSSPSTINEVSPTDLVSTTQPQRQCSYLKDTREQHLVAEPQPLQRSSPKNDDDEVYEEARLVFNKTIGGHYRHGKTGYREVGVLCLTWKDDDMQCKASEVDQLRDLFDQEFNFKTDYFEIPSNRWQTALQKKLSDFCWEYDSPDCLGIIYYGGHGYEGTDTKKFKLSAKVRPDGDGDPNVFFNDILNCLQLPASDQLVIIDCCYAARAFARDFVGGKRKFDLLTSAAADAKSPAPILPGSFTKALNDCLRSLLQKCPNGFSTSHLFREIYHTVGDIKPVLFDLSRHNYGKIWLRPQRPVTATNSERDGTYLHLTVRLNEGPDPAIINELATSLQFLPHVNQVRYDHLYAPKGQLDDFFQSVLFMRRLRPLIRRLKDDRLAKKNEALKHGDHRDPPASSWVKMLLKQVHNPIFGVNGPEAYQDHRKKRSTWPPAAVDEPSKLRAISKRLLSIKYNHDTRLSGAFVFDNFSRRVKTTDGSMTSVKASSNGLRLMTLPLSVSQMLATNEQQSQLFTNAMSERFRHFDLIRLVMWCSMLFTLVFFCTELKSCM</sequence>
<keyword evidence="4" id="KW-1185">Reference proteome</keyword>
<evidence type="ECO:0000256" key="2">
    <source>
        <dbReference type="SAM" id="Phobius"/>
    </source>
</evidence>
<gene>
    <name evidence="3" type="ORF">N7G274_009710</name>
</gene>
<keyword evidence="2" id="KW-1133">Transmembrane helix</keyword>
<proteinExistence type="predicted"/>
<keyword evidence="2" id="KW-0472">Membrane</keyword>
<evidence type="ECO:0000256" key="1">
    <source>
        <dbReference type="SAM" id="MobiDB-lite"/>
    </source>
</evidence>
<accession>A0ABR3ZVG4</accession>
<comment type="caution">
    <text evidence="3">The sequence shown here is derived from an EMBL/GenBank/DDBJ whole genome shotgun (WGS) entry which is preliminary data.</text>
</comment>
<evidence type="ECO:0000313" key="4">
    <source>
        <dbReference type="Proteomes" id="UP001590950"/>
    </source>
</evidence>
<dbReference type="EMBL" id="JBEFKJ010000039">
    <property type="protein sequence ID" value="KAL2037597.1"/>
    <property type="molecule type" value="Genomic_DNA"/>
</dbReference>
<name>A0ABR3ZVG4_9LECA</name>
<feature type="region of interest" description="Disordered" evidence="1">
    <location>
        <begin position="1"/>
        <end position="44"/>
    </location>
</feature>
<keyword evidence="2" id="KW-0812">Transmembrane</keyword>
<reference evidence="3 4" key="1">
    <citation type="submission" date="2024-09" db="EMBL/GenBank/DDBJ databases">
        <title>Rethinking Asexuality: The Enigmatic Case of Functional Sexual Genes in Lepraria (Stereocaulaceae).</title>
        <authorList>
            <person name="Doellman M."/>
            <person name="Sun Y."/>
            <person name="Barcenas-Pena A."/>
            <person name="Lumbsch H.T."/>
            <person name="Grewe F."/>
        </authorList>
    </citation>
    <scope>NUCLEOTIDE SEQUENCE [LARGE SCALE GENOMIC DNA]</scope>
    <source>
        <strain evidence="3 4">Mercado 3170</strain>
    </source>
</reference>